<organism evidence="5 6">
    <name type="scientific">Natranaeroarchaeum aerophilus</name>
    <dbReference type="NCBI Taxonomy" id="2917711"/>
    <lineage>
        <taxon>Archaea</taxon>
        <taxon>Methanobacteriati</taxon>
        <taxon>Methanobacteriota</taxon>
        <taxon>Stenosarchaea group</taxon>
        <taxon>Halobacteria</taxon>
        <taxon>Halobacteriales</taxon>
        <taxon>Natronoarchaeaceae</taxon>
        <taxon>Natranaeroarchaeum</taxon>
    </lineage>
</organism>
<reference evidence="5 6" key="1">
    <citation type="journal article" date="2022" name="Syst. Appl. Microbiol.">
        <title>Natronocalculus amylovorans gen. nov., sp. nov., and Natranaeroarchaeum aerophilus sp. nov., dominant culturable amylolytic natronoarchaea from hypersaline soda lakes in southwestern Siberia.</title>
        <authorList>
            <person name="Sorokin D.Y."/>
            <person name="Elcheninov A.G."/>
            <person name="Khizhniak T.V."/>
            <person name="Koenen M."/>
            <person name="Bale N.J."/>
            <person name="Damste J.S.S."/>
            <person name="Kublanov I.V."/>
        </authorList>
    </citation>
    <scope>NUCLEOTIDE SEQUENCE [LARGE SCALE GENOMIC DNA]</scope>
    <source>
        <strain evidence="5 6">AArc-St1-1</strain>
    </source>
</reference>
<evidence type="ECO:0000256" key="3">
    <source>
        <dbReference type="ARBA" id="ARBA00023172"/>
    </source>
</evidence>
<feature type="domain" description="Tyr recombinase" evidence="4">
    <location>
        <begin position="82"/>
        <end position="280"/>
    </location>
</feature>
<gene>
    <name evidence="5" type="ORF">AArcSt11_16740</name>
</gene>
<dbReference type="AlphaFoldDB" id="A0AAE3FUP6"/>
<dbReference type="InterPro" id="IPR002104">
    <property type="entry name" value="Integrase_catalytic"/>
</dbReference>
<dbReference type="InterPro" id="IPR013762">
    <property type="entry name" value="Integrase-like_cat_sf"/>
</dbReference>
<dbReference type="Pfam" id="PF00589">
    <property type="entry name" value="Phage_integrase"/>
    <property type="match status" value="1"/>
</dbReference>
<evidence type="ECO:0000313" key="5">
    <source>
        <dbReference type="EMBL" id="MCL9815298.1"/>
    </source>
</evidence>
<dbReference type="InterPro" id="IPR050090">
    <property type="entry name" value="Tyrosine_recombinase_XerCD"/>
</dbReference>
<evidence type="ECO:0000256" key="2">
    <source>
        <dbReference type="ARBA" id="ARBA00023125"/>
    </source>
</evidence>
<keyword evidence="2" id="KW-0238">DNA-binding</keyword>
<dbReference type="Proteomes" id="UP001202674">
    <property type="component" value="Unassembled WGS sequence"/>
</dbReference>
<accession>A0AAE3FUP6</accession>
<evidence type="ECO:0000259" key="4">
    <source>
        <dbReference type="PROSITE" id="PS51898"/>
    </source>
</evidence>
<dbReference type="GO" id="GO:0015074">
    <property type="term" value="P:DNA integration"/>
    <property type="evidence" value="ECO:0007669"/>
    <property type="project" value="UniProtKB-KW"/>
</dbReference>
<keyword evidence="3" id="KW-0233">DNA recombination</keyword>
<keyword evidence="6" id="KW-1185">Reference proteome</keyword>
<keyword evidence="1" id="KW-0229">DNA integration</keyword>
<proteinExistence type="predicted"/>
<dbReference type="Gene3D" id="1.10.443.10">
    <property type="entry name" value="Intergrase catalytic core"/>
    <property type="match status" value="1"/>
</dbReference>
<dbReference type="PANTHER" id="PTHR30349:SF41">
    <property type="entry name" value="INTEGRASE_RECOMBINASE PROTEIN MJ0367-RELATED"/>
    <property type="match status" value="1"/>
</dbReference>
<dbReference type="GO" id="GO:0006310">
    <property type="term" value="P:DNA recombination"/>
    <property type="evidence" value="ECO:0007669"/>
    <property type="project" value="UniProtKB-KW"/>
</dbReference>
<comment type="caution">
    <text evidence="5">The sequence shown here is derived from an EMBL/GenBank/DDBJ whole genome shotgun (WGS) entry which is preliminary data.</text>
</comment>
<dbReference type="GO" id="GO:0003677">
    <property type="term" value="F:DNA binding"/>
    <property type="evidence" value="ECO:0007669"/>
    <property type="project" value="UniProtKB-KW"/>
</dbReference>
<dbReference type="PANTHER" id="PTHR30349">
    <property type="entry name" value="PHAGE INTEGRASE-RELATED"/>
    <property type="match status" value="1"/>
</dbReference>
<sequence>MERHLGHVLTLREQMDTSITDATKYTWTTALQELEQERDWTSGTKRNYQKSIRSLLEEVEDDVPTNKDDISLASDDSGGKITEDDVLTPAETRILIQEASNRLRDKAMFALAIDCGLRVAALCSLRIQDFDFTDGDPVGELSLNEDALGQKGSEGRTQVVTFAAGFITNYLRNEHPRPDVDDAPLFHKIGDHWDTDDPNDDGSIAPVIFRRRMKRLAKNTDIDPEKLHPHNLKHAAVTIWAIRGMSTREIEHRAGWARESGQLDRYEHIGDDDVNNQILETFGIDTEDGKGASVEPIEACPQCGVSVDTAINYCPTCGQKLSQIANPDWFEDYEDEWGEDGLIAALQASPSKITTDPADLPQELRLHYQDRIEQVIGESLRQPPIPEEIPLQIPDEDGHDHHVTLPYSVLTNEEYGDPDRIRQTVDGYMEILDEDGSVMHRHDPIHFE</sequence>
<dbReference type="PROSITE" id="PS51898">
    <property type="entry name" value="TYR_RECOMBINASE"/>
    <property type="match status" value="1"/>
</dbReference>
<evidence type="ECO:0000256" key="1">
    <source>
        <dbReference type="ARBA" id="ARBA00022908"/>
    </source>
</evidence>
<evidence type="ECO:0000313" key="6">
    <source>
        <dbReference type="Proteomes" id="UP001202674"/>
    </source>
</evidence>
<dbReference type="SUPFAM" id="SSF56349">
    <property type="entry name" value="DNA breaking-rejoining enzymes"/>
    <property type="match status" value="1"/>
</dbReference>
<protein>
    <submittedName>
        <fullName evidence="5">Site-specific integrase</fullName>
    </submittedName>
</protein>
<dbReference type="InterPro" id="IPR011010">
    <property type="entry name" value="DNA_brk_join_enz"/>
</dbReference>
<name>A0AAE3FUP6_9EURY</name>
<dbReference type="RefSeq" id="WP_250598833.1">
    <property type="nucleotide sequence ID" value="NZ_JAKRVY010000022.1"/>
</dbReference>
<dbReference type="EMBL" id="JAKRVY010000022">
    <property type="protein sequence ID" value="MCL9815298.1"/>
    <property type="molecule type" value="Genomic_DNA"/>
</dbReference>